<accession>A0A7R8CXY0</accession>
<keyword evidence="2" id="KW-1185">Reference proteome</keyword>
<dbReference type="Proteomes" id="UP000675881">
    <property type="component" value="Chromosome 5"/>
</dbReference>
<proteinExistence type="predicted"/>
<protein>
    <submittedName>
        <fullName evidence="1">(salmon louse) hypothetical protein</fullName>
    </submittedName>
</protein>
<organism evidence="1 2">
    <name type="scientific">Lepeophtheirus salmonis</name>
    <name type="common">Salmon louse</name>
    <name type="synonym">Caligus salmonis</name>
    <dbReference type="NCBI Taxonomy" id="72036"/>
    <lineage>
        <taxon>Eukaryota</taxon>
        <taxon>Metazoa</taxon>
        <taxon>Ecdysozoa</taxon>
        <taxon>Arthropoda</taxon>
        <taxon>Crustacea</taxon>
        <taxon>Multicrustacea</taxon>
        <taxon>Hexanauplia</taxon>
        <taxon>Copepoda</taxon>
        <taxon>Siphonostomatoida</taxon>
        <taxon>Caligidae</taxon>
        <taxon>Lepeophtheirus</taxon>
    </lineage>
</organism>
<gene>
    <name evidence="1" type="ORF">LSAA_10369</name>
</gene>
<sequence length="303" mass="34571">MGLCEPGTDRIIIFLHKESLKSGTNAGILIFVRAYICLQKCVPANRERTFPSSILSRLTKKTKQFRYLSCFKACCLEFCFSLSSEWRTVLPRPLGGFLCESCSTKYNTGVLLEKCKQRNDTWSERCTIVIILLQMKPDTTKLCFQRFVTDKKSPDLDGGERGCLRDEGMFYCSGGKGNWMVEDLRYHQFMTAAAMSKTRIKPQSPAPTKKCNKYHFLRIRLQVIEWKTWMGVELSPLDWGWKLYNNSYEPIMTDFSAAPDNIPRLIRGKCNVSKKSPCSTNVCRYRQQGLSCVSASGSCNRVG</sequence>
<evidence type="ECO:0000313" key="2">
    <source>
        <dbReference type="Proteomes" id="UP000675881"/>
    </source>
</evidence>
<dbReference type="EMBL" id="HG994584">
    <property type="protein sequence ID" value="CAF2936801.1"/>
    <property type="molecule type" value="Genomic_DNA"/>
</dbReference>
<reference evidence="1" key="1">
    <citation type="submission" date="2021-02" db="EMBL/GenBank/DDBJ databases">
        <authorList>
            <person name="Bekaert M."/>
        </authorList>
    </citation>
    <scope>NUCLEOTIDE SEQUENCE</scope>
    <source>
        <strain evidence="1">IoA-00</strain>
    </source>
</reference>
<evidence type="ECO:0000313" key="1">
    <source>
        <dbReference type="EMBL" id="CAF2936801.1"/>
    </source>
</evidence>
<name>A0A7R8CXY0_LEPSM</name>
<dbReference type="AlphaFoldDB" id="A0A7R8CXY0"/>